<name>A0ABW9VVQ7_9BURK</name>
<dbReference type="EMBL" id="WWCT01000002">
    <property type="protein sequence ID" value="MYN25735.1"/>
    <property type="molecule type" value="Genomic_DNA"/>
</dbReference>
<evidence type="ECO:0000256" key="1">
    <source>
        <dbReference type="SAM" id="MobiDB-lite"/>
    </source>
</evidence>
<feature type="compositionally biased region" description="Basic and acidic residues" evidence="1">
    <location>
        <begin position="66"/>
        <end position="92"/>
    </location>
</feature>
<organism evidence="3 4">
    <name type="scientific">Duganella levis</name>
    <dbReference type="NCBI Taxonomy" id="2692169"/>
    <lineage>
        <taxon>Bacteria</taxon>
        <taxon>Pseudomonadati</taxon>
        <taxon>Pseudomonadota</taxon>
        <taxon>Betaproteobacteria</taxon>
        <taxon>Burkholderiales</taxon>
        <taxon>Oxalobacteraceae</taxon>
        <taxon>Telluria group</taxon>
        <taxon>Duganella</taxon>
    </lineage>
</organism>
<keyword evidence="2" id="KW-0732">Signal</keyword>
<accession>A0ABW9VVQ7</accession>
<evidence type="ECO:0000313" key="4">
    <source>
        <dbReference type="Proteomes" id="UP000642144"/>
    </source>
</evidence>
<comment type="caution">
    <text evidence="3">The sequence shown here is derived from an EMBL/GenBank/DDBJ whole genome shotgun (WGS) entry which is preliminary data.</text>
</comment>
<evidence type="ECO:0008006" key="5">
    <source>
        <dbReference type="Google" id="ProtNLM"/>
    </source>
</evidence>
<evidence type="ECO:0000313" key="3">
    <source>
        <dbReference type="EMBL" id="MYN25735.1"/>
    </source>
</evidence>
<reference evidence="3 4" key="1">
    <citation type="submission" date="2019-12" db="EMBL/GenBank/DDBJ databases">
        <title>Novel species isolated from a subtropical stream in China.</title>
        <authorList>
            <person name="Lu H."/>
        </authorList>
    </citation>
    <scope>NUCLEOTIDE SEQUENCE [LARGE SCALE GENOMIC DNA]</scope>
    <source>
        <strain evidence="3 4">CY42W</strain>
    </source>
</reference>
<feature type="region of interest" description="Disordered" evidence="1">
    <location>
        <begin position="35"/>
        <end position="134"/>
    </location>
</feature>
<evidence type="ECO:0000256" key="2">
    <source>
        <dbReference type="SAM" id="SignalP"/>
    </source>
</evidence>
<feature type="chain" id="PRO_5047189487" description="DUF4148 domain-containing protein" evidence="2">
    <location>
        <begin position="39"/>
        <end position="134"/>
    </location>
</feature>
<feature type="signal peptide" evidence="2">
    <location>
        <begin position="1"/>
        <end position="38"/>
    </location>
</feature>
<dbReference type="Proteomes" id="UP000642144">
    <property type="component" value="Unassembled WGS sequence"/>
</dbReference>
<sequence>MFIDHKRKFAAASASFCVRFTTASALVCGLLGASLAHADGDGPNGQQRRDQPPPPSQHQQNAPRGDQPRASDTRQLDPRSYEARAEEQRRAMQDASRNAEMSRRVGRMTPDERRDLRRQINEVSQDLYAVPPRR</sequence>
<keyword evidence="4" id="KW-1185">Reference proteome</keyword>
<protein>
    <recommendedName>
        <fullName evidence="5">DUF4148 domain-containing protein</fullName>
    </recommendedName>
</protein>
<feature type="compositionally biased region" description="Basic and acidic residues" evidence="1">
    <location>
        <begin position="109"/>
        <end position="120"/>
    </location>
</feature>
<proteinExistence type="predicted"/>
<gene>
    <name evidence="3" type="ORF">GTP69_04900</name>
</gene>